<dbReference type="InterPro" id="IPR050817">
    <property type="entry name" value="DjlA_DnaK_co-chaperone"/>
</dbReference>
<evidence type="ECO:0000259" key="1">
    <source>
        <dbReference type="PROSITE" id="PS50076"/>
    </source>
</evidence>
<name>A0A9X3N974_9ACTN</name>
<keyword evidence="3" id="KW-1185">Reference proteome</keyword>
<feature type="domain" description="J" evidence="1">
    <location>
        <begin position="2"/>
        <end position="57"/>
    </location>
</feature>
<proteinExistence type="predicted"/>
<dbReference type="AlphaFoldDB" id="A0A9X3N974"/>
<dbReference type="PANTHER" id="PTHR24074">
    <property type="entry name" value="CO-CHAPERONE PROTEIN DJLA"/>
    <property type="match status" value="1"/>
</dbReference>
<dbReference type="Proteomes" id="UP001147653">
    <property type="component" value="Unassembled WGS sequence"/>
</dbReference>
<gene>
    <name evidence="2" type="ORF">OJ997_10485</name>
</gene>
<dbReference type="RefSeq" id="WP_270025034.1">
    <property type="nucleotide sequence ID" value="NZ_JAPDDP010000015.1"/>
</dbReference>
<evidence type="ECO:0000313" key="2">
    <source>
        <dbReference type="EMBL" id="MDA0180720.1"/>
    </source>
</evidence>
<dbReference type="Pfam" id="PF00226">
    <property type="entry name" value="DnaJ"/>
    <property type="match status" value="1"/>
</dbReference>
<protein>
    <submittedName>
        <fullName evidence="2">DnaJ domain-containing protein</fullName>
    </submittedName>
</protein>
<dbReference type="PRINTS" id="PR00625">
    <property type="entry name" value="JDOMAIN"/>
</dbReference>
<dbReference type="EMBL" id="JAPDDP010000015">
    <property type="protein sequence ID" value="MDA0180720.1"/>
    <property type="molecule type" value="Genomic_DNA"/>
</dbReference>
<evidence type="ECO:0000313" key="3">
    <source>
        <dbReference type="Proteomes" id="UP001147653"/>
    </source>
</evidence>
<dbReference type="PROSITE" id="PS50076">
    <property type="entry name" value="DNAJ_2"/>
    <property type="match status" value="1"/>
</dbReference>
<dbReference type="InterPro" id="IPR001623">
    <property type="entry name" value="DnaJ_domain"/>
</dbReference>
<dbReference type="Gene3D" id="1.10.287.110">
    <property type="entry name" value="DnaJ domain"/>
    <property type="match status" value="1"/>
</dbReference>
<comment type="caution">
    <text evidence="2">The sequence shown here is derived from an EMBL/GenBank/DDBJ whole genome shotgun (WGS) entry which is preliminary data.</text>
</comment>
<dbReference type="InterPro" id="IPR036869">
    <property type="entry name" value="J_dom_sf"/>
</dbReference>
<organism evidence="2 3">
    <name type="scientific">Solirubrobacter phytolaccae</name>
    <dbReference type="NCBI Taxonomy" id="1404360"/>
    <lineage>
        <taxon>Bacteria</taxon>
        <taxon>Bacillati</taxon>
        <taxon>Actinomycetota</taxon>
        <taxon>Thermoleophilia</taxon>
        <taxon>Solirubrobacterales</taxon>
        <taxon>Solirubrobacteraceae</taxon>
        <taxon>Solirubrobacter</taxon>
    </lineage>
</organism>
<dbReference type="SMART" id="SM00271">
    <property type="entry name" value="DnaJ"/>
    <property type="match status" value="1"/>
</dbReference>
<accession>A0A9X3N974</accession>
<dbReference type="CDD" id="cd06257">
    <property type="entry name" value="DnaJ"/>
    <property type="match status" value="1"/>
</dbReference>
<reference evidence="2" key="1">
    <citation type="submission" date="2022-10" db="EMBL/GenBank/DDBJ databases">
        <title>The WGS of Solirubrobacter phytolaccae KCTC 29190.</title>
        <authorList>
            <person name="Jiang Z."/>
        </authorList>
    </citation>
    <scope>NUCLEOTIDE SEQUENCE</scope>
    <source>
        <strain evidence="2">KCTC 29190</strain>
    </source>
</reference>
<sequence>MDPYAVLGVRPGSAEAEVVAAYREAAKRWHPDKAGEEGAERMAELNAAYDLARAAAQHGQASPIGFETSPAGVAKAPGDWLLPALRLALGPELLSHLFRGEDVKLVTPTSTWASPRAILAVTDRRLLWLLDDAPVSRVHSLTFRNVAEAKHRVRRKRAQLTVRTLAGRRHVFHDLRPHTAATIERHVLA</sequence>
<dbReference type="SUPFAM" id="SSF46565">
    <property type="entry name" value="Chaperone J-domain"/>
    <property type="match status" value="1"/>
</dbReference>